<dbReference type="GO" id="GO:0030246">
    <property type="term" value="F:carbohydrate binding"/>
    <property type="evidence" value="ECO:0007669"/>
    <property type="project" value="InterPro"/>
</dbReference>
<name>D7UW13_LISGR</name>
<gene>
    <name evidence="3" type="ORF">HMPREF0556_10520</name>
</gene>
<dbReference type="Gene3D" id="1.20.1610.10">
    <property type="entry name" value="alpha-1,2-mannosidases domains"/>
    <property type="match status" value="1"/>
</dbReference>
<evidence type="ECO:0000313" key="3">
    <source>
        <dbReference type="EMBL" id="EFI83967.1"/>
    </source>
</evidence>
<dbReference type="EMBL" id="ACCR02000003">
    <property type="protein sequence ID" value="EFI83967.1"/>
    <property type="molecule type" value="Genomic_DNA"/>
</dbReference>
<dbReference type="HOGENOM" id="CLU_003690_0_1_9"/>
<dbReference type="Pfam" id="PF07971">
    <property type="entry name" value="Glyco_hydro_92"/>
    <property type="match status" value="1"/>
</dbReference>
<dbReference type="GO" id="GO:0000224">
    <property type="term" value="F:peptide-N4-(N-acetyl-beta-glucosaminyl)asparagine amidase activity"/>
    <property type="evidence" value="ECO:0007669"/>
    <property type="project" value="TreeGrafter"/>
</dbReference>
<dbReference type="AlphaFoldDB" id="D7UW13"/>
<dbReference type="PANTHER" id="PTHR12143:SF43">
    <property type="entry name" value="PUTATIVE-RELATED"/>
    <property type="match status" value="1"/>
</dbReference>
<feature type="domain" description="Glycosyl hydrolase family 92 N-terminal" evidence="2">
    <location>
        <begin position="20"/>
        <end position="240"/>
    </location>
</feature>
<dbReference type="Pfam" id="PF17678">
    <property type="entry name" value="Glyco_hydro_92N"/>
    <property type="match status" value="1"/>
</dbReference>
<dbReference type="Gene3D" id="3.30.2080.10">
    <property type="entry name" value="GH92 mannosidase domain"/>
    <property type="match status" value="1"/>
</dbReference>
<dbReference type="GO" id="GO:0006516">
    <property type="term" value="P:glycoprotein catabolic process"/>
    <property type="evidence" value="ECO:0007669"/>
    <property type="project" value="TreeGrafter"/>
</dbReference>
<dbReference type="Proteomes" id="UP000010119">
    <property type="component" value="Unassembled WGS sequence"/>
</dbReference>
<dbReference type="InterPro" id="IPR005887">
    <property type="entry name" value="GH92_a_mannosidase_put"/>
</dbReference>
<dbReference type="InterPro" id="IPR012939">
    <property type="entry name" value="Glyco_hydro_92"/>
</dbReference>
<dbReference type="InterPro" id="IPR014718">
    <property type="entry name" value="GH-type_carb-bd"/>
</dbReference>
<comment type="caution">
    <text evidence="3">The sequence shown here is derived from an EMBL/GenBank/DDBJ whole genome shotgun (WGS) entry which is preliminary data.</text>
</comment>
<feature type="domain" description="Glycosyl hydrolase family 92" evidence="1">
    <location>
        <begin position="253"/>
        <end position="725"/>
    </location>
</feature>
<organism evidence="3 4">
    <name type="scientific">Listeria grayi DSM 20601</name>
    <dbReference type="NCBI Taxonomy" id="525367"/>
    <lineage>
        <taxon>Bacteria</taxon>
        <taxon>Bacillati</taxon>
        <taxon>Bacillota</taxon>
        <taxon>Bacilli</taxon>
        <taxon>Bacillales</taxon>
        <taxon>Listeriaceae</taxon>
        <taxon>Listeria</taxon>
    </lineage>
</organism>
<dbReference type="InterPro" id="IPR050883">
    <property type="entry name" value="PNGase"/>
</dbReference>
<proteinExistence type="predicted"/>
<dbReference type="eggNOG" id="COG3537">
    <property type="taxonomic scope" value="Bacteria"/>
</dbReference>
<dbReference type="Gene3D" id="2.70.98.10">
    <property type="match status" value="1"/>
</dbReference>
<evidence type="ECO:0000313" key="4">
    <source>
        <dbReference type="Proteomes" id="UP000010119"/>
    </source>
</evidence>
<dbReference type="GO" id="GO:0005829">
    <property type="term" value="C:cytosol"/>
    <property type="evidence" value="ECO:0007669"/>
    <property type="project" value="TreeGrafter"/>
</dbReference>
<protein>
    <submittedName>
        <fullName evidence="3">Alpha-1,2-mannosidase</fullName>
    </submittedName>
</protein>
<reference evidence="3" key="1">
    <citation type="submission" date="2010-06" db="EMBL/GenBank/DDBJ databases">
        <authorList>
            <person name="Muzny D."/>
            <person name="Qin X."/>
            <person name="Buhay C."/>
            <person name="Dugan-Rocha S."/>
            <person name="Ding Y."/>
            <person name="Chen G."/>
            <person name="Hawes A."/>
            <person name="Holder M."/>
            <person name="Jhangiani S."/>
            <person name="Johnson A."/>
            <person name="Khan Z."/>
            <person name="Li Z."/>
            <person name="Liu W."/>
            <person name="Liu X."/>
            <person name="Perez L."/>
            <person name="Shen H."/>
            <person name="Wang Q."/>
            <person name="Watt J."/>
            <person name="Xi L."/>
            <person name="Xin Y."/>
            <person name="Zhou J."/>
            <person name="Deng J."/>
            <person name="Jiang H."/>
            <person name="Liu Y."/>
            <person name="Qu J."/>
            <person name="Song X.-Z."/>
            <person name="Zhang L."/>
            <person name="Villasana D."/>
            <person name="Johnson A."/>
            <person name="Liu J."/>
            <person name="Liyanage D."/>
            <person name="Lorensuhewa L."/>
            <person name="Robinson T."/>
            <person name="Song A."/>
            <person name="Song B.-B."/>
            <person name="Dinh H."/>
            <person name="Thornton R."/>
            <person name="Coyle M."/>
            <person name="Francisco L."/>
            <person name="Jackson L."/>
            <person name="Javaid M."/>
            <person name="Korchina V."/>
            <person name="Kovar C."/>
            <person name="Mata R."/>
            <person name="Mathew T."/>
            <person name="Ngo R."/>
            <person name="Nguyen L."/>
            <person name="Nguyen N."/>
            <person name="Okwuonu G."/>
            <person name="Ongeri F."/>
            <person name="Pham C."/>
            <person name="Simmons D."/>
            <person name="Wilczek-Boney K."/>
            <person name="Hale W."/>
            <person name="Jakkamsetti A."/>
            <person name="Pham P."/>
            <person name="Ruth R."/>
            <person name="San Lucas F."/>
            <person name="Warren J."/>
            <person name="Zhang J."/>
            <person name="Zhao Z."/>
            <person name="Zhou C."/>
            <person name="Zhu D."/>
            <person name="Lee S."/>
            <person name="Bess C."/>
            <person name="Blankenburg K."/>
            <person name="Forbes L."/>
            <person name="Fu Q."/>
            <person name="Gubbala S."/>
            <person name="Hirani K."/>
            <person name="Jayaseelan J.C."/>
            <person name="Lara F."/>
            <person name="Munidasa M."/>
            <person name="Palculict T."/>
            <person name="Patil S."/>
            <person name="Pu L.-L."/>
            <person name="Saada N."/>
            <person name="Tang L."/>
            <person name="Weissenberger G."/>
            <person name="Zhu Y."/>
            <person name="Hemphill L."/>
            <person name="Shang Y."/>
            <person name="Youmans B."/>
            <person name="Ayvaz T."/>
            <person name="Ross M."/>
            <person name="Santibanez J."/>
            <person name="Aqrawi P."/>
            <person name="Gross S."/>
            <person name="Joshi V."/>
            <person name="Fowler G."/>
            <person name="Nazareth L."/>
            <person name="Reid J."/>
            <person name="Worley K."/>
            <person name="Petrosino J."/>
            <person name="Highlander S."/>
            <person name="Gibbs R."/>
        </authorList>
    </citation>
    <scope>NUCLEOTIDE SEQUENCE [LARGE SCALE GENOMIC DNA]</scope>
    <source>
        <strain evidence="3">DSM 20601</strain>
    </source>
</reference>
<sequence>MDRTGVPLLTGVITMKAIQIDTRQGTANSATYSNGNTLPYTGVPWGMNYFVAQTTNEKGSWFFHPQDHTFQGFRLTHQPSPWMGDFSQLLLTPLTGEIQQHTLYGIQSSYRPEEAVFNPHYLKIKQLRYQITSELVPSTYGAKLKIHYAKNDLHSLLFSAPAESAIAVDFDTNIVTGYVKNFADCVDKNFKMYFAFTADQIFSPAETGFFEGEIRKAADHNQADDQLFQLAFREFSSGTAVVTIATSFISPEQAQLNLQRELTDDFYTTKEKAETAWNDYLGKINITDRDSKKVSTFYHCLYRTGLFPQRFYEYDALKQPIHYNTTAKRVEKGILYTNNGFWDTYKTVFPLYSLLVPELYAEMLEGFLNSYRESGYLPKWLSPDERGMMPGTLIDAVIADAAVKNIGAELMPDFLKAMEYTASTPSANGNYGRQGGKDYERLGYVPLSYHESVNHTLDYAYSDFCISVVAGYLGLPDKAKKYRDRSRNYQQLFSKADGFMRAKDENGQFRTPFNPFAWGGDYAEGSAWQSSFAVFHDFAGLIEQFGGENAFLARLTELANTPPTFDVTGYPYEIHEMSEMAMIDFGQIALSNQPSFHIPYLFTYAKRPDLTQLLVKQACSRFFDDSFTGFPGDEDNGSMAGWYVWSTLGLYPVTPGSGEYVLGIPAFDEVVITLPTGKIVRISSHNNTVQHQFVAGLKWNGEVFKKLAISHQELVCGAELEFELGLVPPLGVYGTAIPPFSI</sequence>
<evidence type="ECO:0000259" key="2">
    <source>
        <dbReference type="Pfam" id="PF17678"/>
    </source>
</evidence>
<dbReference type="Gene3D" id="1.20.1050.60">
    <property type="entry name" value="alpha-1,2-mannosidase"/>
    <property type="match status" value="1"/>
</dbReference>
<dbReference type="GO" id="GO:0005975">
    <property type="term" value="P:carbohydrate metabolic process"/>
    <property type="evidence" value="ECO:0007669"/>
    <property type="project" value="InterPro"/>
</dbReference>
<dbReference type="InterPro" id="IPR041371">
    <property type="entry name" value="GH92_N"/>
</dbReference>
<evidence type="ECO:0000259" key="1">
    <source>
        <dbReference type="Pfam" id="PF07971"/>
    </source>
</evidence>
<dbReference type="PANTHER" id="PTHR12143">
    <property type="entry name" value="PEPTIDE N-GLYCANASE PNGASE -RELATED"/>
    <property type="match status" value="1"/>
</dbReference>
<keyword evidence="4" id="KW-1185">Reference proteome</keyword>
<dbReference type="InterPro" id="IPR008928">
    <property type="entry name" value="6-hairpin_glycosidase_sf"/>
</dbReference>
<accession>D7UW13</accession>
<dbReference type="STRING" id="525367.HMPREF0556_10520"/>
<dbReference type="SUPFAM" id="SSF48208">
    <property type="entry name" value="Six-hairpin glycosidases"/>
    <property type="match status" value="1"/>
</dbReference>
<dbReference type="NCBIfam" id="TIGR01180">
    <property type="entry name" value="aman2_put"/>
    <property type="match status" value="1"/>
</dbReference>